<evidence type="ECO:0000313" key="3">
    <source>
        <dbReference type="Proteomes" id="UP000233551"/>
    </source>
</evidence>
<reference evidence="2 3" key="1">
    <citation type="submission" date="2017-11" db="EMBL/GenBank/DDBJ databases">
        <title>De-novo sequencing of pomegranate (Punica granatum L.) genome.</title>
        <authorList>
            <person name="Akparov Z."/>
            <person name="Amiraslanov A."/>
            <person name="Hajiyeva S."/>
            <person name="Abbasov M."/>
            <person name="Kaur K."/>
            <person name="Hamwieh A."/>
            <person name="Solovyev V."/>
            <person name="Salamov A."/>
            <person name="Braich B."/>
            <person name="Kosarev P."/>
            <person name="Mahmoud A."/>
            <person name="Hajiyev E."/>
            <person name="Babayeva S."/>
            <person name="Izzatullayeva V."/>
            <person name="Mammadov A."/>
            <person name="Mammadov A."/>
            <person name="Sharifova S."/>
            <person name="Ojaghi J."/>
            <person name="Eynullazada K."/>
            <person name="Bayramov B."/>
            <person name="Abdulazimova A."/>
            <person name="Shahmuradov I."/>
        </authorList>
    </citation>
    <scope>NUCLEOTIDE SEQUENCE [LARGE SCALE GENOMIC DNA]</scope>
    <source>
        <strain evidence="3">cv. AG2017</strain>
        <tissue evidence="2">Leaf</tissue>
    </source>
</reference>
<dbReference type="EMBL" id="PGOL01000434">
    <property type="protein sequence ID" value="PKI70705.1"/>
    <property type="molecule type" value="Genomic_DNA"/>
</dbReference>
<comment type="caution">
    <text evidence="2">The sequence shown here is derived from an EMBL/GenBank/DDBJ whole genome shotgun (WGS) entry which is preliminary data.</text>
</comment>
<sequence>MGVGPKPSPFSLSPAVSSPALPPLSPFFSGSPFSPSREIECPNPNTSPVPSFSAQAHISGSEFLSDFRAISGSKFQSDFRFRSFDFRLPSFSLSFTASVFCNTAVEILILLFRLIWN</sequence>
<name>A0A2I0KQD7_PUNGR</name>
<evidence type="ECO:0000313" key="2">
    <source>
        <dbReference type="EMBL" id="PKI70705.1"/>
    </source>
</evidence>
<gene>
    <name evidence="2" type="ORF">CRG98_008938</name>
</gene>
<dbReference type="Proteomes" id="UP000233551">
    <property type="component" value="Unassembled WGS sequence"/>
</dbReference>
<feature type="transmembrane region" description="Helical" evidence="1">
    <location>
        <begin position="90"/>
        <end position="116"/>
    </location>
</feature>
<keyword evidence="1" id="KW-1133">Transmembrane helix</keyword>
<proteinExistence type="predicted"/>
<keyword evidence="3" id="KW-1185">Reference proteome</keyword>
<keyword evidence="1" id="KW-0472">Membrane</keyword>
<protein>
    <submittedName>
        <fullName evidence="2">Uncharacterized protein</fullName>
    </submittedName>
</protein>
<keyword evidence="1" id="KW-0812">Transmembrane</keyword>
<dbReference type="AlphaFoldDB" id="A0A2I0KQD7"/>
<accession>A0A2I0KQD7</accession>
<organism evidence="2 3">
    <name type="scientific">Punica granatum</name>
    <name type="common">Pomegranate</name>
    <dbReference type="NCBI Taxonomy" id="22663"/>
    <lineage>
        <taxon>Eukaryota</taxon>
        <taxon>Viridiplantae</taxon>
        <taxon>Streptophyta</taxon>
        <taxon>Embryophyta</taxon>
        <taxon>Tracheophyta</taxon>
        <taxon>Spermatophyta</taxon>
        <taxon>Magnoliopsida</taxon>
        <taxon>eudicotyledons</taxon>
        <taxon>Gunneridae</taxon>
        <taxon>Pentapetalae</taxon>
        <taxon>rosids</taxon>
        <taxon>malvids</taxon>
        <taxon>Myrtales</taxon>
        <taxon>Lythraceae</taxon>
        <taxon>Punica</taxon>
    </lineage>
</organism>
<evidence type="ECO:0000256" key="1">
    <source>
        <dbReference type="SAM" id="Phobius"/>
    </source>
</evidence>